<feature type="transmembrane region" description="Helical" evidence="11">
    <location>
        <begin position="349"/>
        <end position="370"/>
    </location>
</feature>
<keyword evidence="3 11" id="KW-0328">Glycosyltransferase</keyword>
<dbReference type="GO" id="GO:0009252">
    <property type="term" value="P:peptidoglycan biosynthetic process"/>
    <property type="evidence" value="ECO:0007669"/>
    <property type="project" value="UniProtKB-UniRule"/>
</dbReference>
<evidence type="ECO:0000256" key="5">
    <source>
        <dbReference type="ARBA" id="ARBA00022692"/>
    </source>
</evidence>
<keyword evidence="7 11" id="KW-0573">Peptidoglycan synthesis</keyword>
<dbReference type="GO" id="GO:0015648">
    <property type="term" value="F:lipid-linked peptidoglycan transporter activity"/>
    <property type="evidence" value="ECO:0007669"/>
    <property type="project" value="TreeGrafter"/>
</dbReference>
<dbReference type="PROSITE" id="PS00428">
    <property type="entry name" value="FTSW_RODA_SPOVE"/>
    <property type="match status" value="1"/>
</dbReference>
<feature type="transmembrane region" description="Helical" evidence="11">
    <location>
        <begin position="89"/>
        <end position="107"/>
    </location>
</feature>
<organism evidence="12 13">
    <name type="scientific">Aquicella siphonis</name>
    <dbReference type="NCBI Taxonomy" id="254247"/>
    <lineage>
        <taxon>Bacteria</taxon>
        <taxon>Pseudomonadati</taxon>
        <taxon>Pseudomonadota</taxon>
        <taxon>Gammaproteobacteria</taxon>
        <taxon>Legionellales</taxon>
        <taxon>Coxiellaceae</taxon>
        <taxon>Aquicella</taxon>
    </lineage>
</organism>
<keyword evidence="8 11" id="KW-1133">Transmembrane helix</keyword>
<evidence type="ECO:0000313" key="13">
    <source>
        <dbReference type="Proteomes" id="UP000324194"/>
    </source>
</evidence>
<evidence type="ECO:0000256" key="3">
    <source>
        <dbReference type="ARBA" id="ARBA00022676"/>
    </source>
</evidence>
<dbReference type="GO" id="GO:0071555">
    <property type="term" value="P:cell wall organization"/>
    <property type="evidence" value="ECO:0007669"/>
    <property type="project" value="UniProtKB-KW"/>
</dbReference>
<gene>
    <name evidence="11 12" type="primary">mrdB</name>
    <name evidence="11" type="synonym">rodA</name>
    <name evidence="12" type="ORF">AQUSIP_15230</name>
</gene>
<keyword evidence="9 11" id="KW-0472">Membrane</keyword>
<evidence type="ECO:0000256" key="6">
    <source>
        <dbReference type="ARBA" id="ARBA00022960"/>
    </source>
</evidence>
<feature type="transmembrane region" description="Helical" evidence="11">
    <location>
        <begin position="316"/>
        <end position="343"/>
    </location>
</feature>
<dbReference type="PANTHER" id="PTHR30474:SF1">
    <property type="entry name" value="PEPTIDOGLYCAN GLYCOSYLTRANSFERASE MRDB"/>
    <property type="match status" value="1"/>
</dbReference>
<dbReference type="GO" id="GO:0008955">
    <property type="term" value="F:peptidoglycan glycosyltransferase activity"/>
    <property type="evidence" value="ECO:0007669"/>
    <property type="project" value="UniProtKB-UniRule"/>
</dbReference>
<dbReference type="EMBL" id="LR699119">
    <property type="protein sequence ID" value="VVC76217.1"/>
    <property type="molecule type" value="Genomic_DNA"/>
</dbReference>
<dbReference type="PANTHER" id="PTHR30474">
    <property type="entry name" value="CELL CYCLE PROTEIN"/>
    <property type="match status" value="1"/>
</dbReference>
<dbReference type="GO" id="GO:0032153">
    <property type="term" value="C:cell division site"/>
    <property type="evidence" value="ECO:0007669"/>
    <property type="project" value="TreeGrafter"/>
</dbReference>
<dbReference type="KEGG" id="asip:AQUSIP_15230"/>
<keyword evidence="10 11" id="KW-0961">Cell wall biogenesis/degradation</keyword>
<feature type="transmembrane region" description="Helical" evidence="11">
    <location>
        <begin position="172"/>
        <end position="189"/>
    </location>
</feature>
<feature type="transmembrane region" description="Helical" evidence="11">
    <location>
        <begin position="62"/>
        <end position="83"/>
    </location>
</feature>
<keyword evidence="5 11" id="KW-0812">Transmembrane</keyword>
<feature type="transmembrane region" description="Helical" evidence="11">
    <location>
        <begin position="195"/>
        <end position="214"/>
    </location>
</feature>
<dbReference type="AlphaFoldDB" id="A0A5E4PIF5"/>
<accession>A0A5E4PIF5</accession>
<comment type="subcellular location">
    <subcellularLocation>
        <location evidence="11">Cell inner membrane</location>
        <topology evidence="11">Multi-pass membrane protein</topology>
    </subcellularLocation>
    <subcellularLocation>
        <location evidence="1">Membrane</location>
        <topology evidence="1">Multi-pass membrane protein</topology>
    </subcellularLocation>
</comment>
<proteinExistence type="inferred from homology"/>
<dbReference type="GO" id="GO:0008360">
    <property type="term" value="P:regulation of cell shape"/>
    <property type="evidence" value="ECO:0007669"/>
    <property type="project" value="UniProtKB-KW"/>
</dbReference>
<reference evidence="12 13" key="1">
    <citation type="submission" date="2019-08" db="EMBL/GenBank/DDBJ databases">
        <authorList>
            <person name="Guy L."/>
        </authorList>
    </citation>
    <scope>NUCLEOTIDE SEQUENCE [LARGE SCALE GENOMIC DNA]</scope>
    <source>
        <strain evidence="12 13">SGT-108</strain>
    </source>
</reference>
<evidence type="ECO:0000256" key="10">
    <source>
        <dbReference type="ARBA" id="ARBA00023316"/>
    </source>
</evidence>
<evidence type="ECO:0000256" key="11">
    <source>
        <dbReference type="HAMAP-Rule" id="MF_02079"/>
    </source>
</evidence>
<evidence type="ECO:0000256" key="7">
    <source>
        <dbReference type="ARBA" id="ARBA00022984"/>
    </source>
</evidence>
<keyword evidence="2 11" id="KW-1003">Cell membrane</keyword>
<evidence type="ECO:0000256" key="2">
    <source>
        <dbReference type="ARBA" id="ARBA00022475"/>
    </source>
</evidence>
<keyword evidence="4 11" id="KW-0808">Transferase</keyword>
<comment type="catalytic activity">
    <reaction evidence="11">
        <text>[GlcNAc-(1-&gt;4)-Mur2Ac(oyl-L-Ala-gamma-D-Glu-L-Lys-D-Ala-D-Ala)](n)-di-trans,octa-cis-undecaprenyl diphosphate + beta-D-GlcNAc-(1-&gt;4)-Mur2Ac(oyl-L-Ala-gamma-D-Glu-L-Lys-D-Ala-D-Ala)-di-trans,octa-cis-undecaprenyl diphosphate = [GlcNAc-(1-&gt;4)-Mur2Ac(oyl-L-Ala-gamma-D-Glu-L-Lys-D-Ala-D-Ala)](n+1)-di-trans,octa-cis-undecaprenyl diphosphate + di-trans,octa-cis-undecaprenyl diphosphate + H(+)</text>
        <dbReference type="Rhea" id="RHEA:23708"/>
        <dbReference type="Rhea" id="RHEA-COMP:9602"/>
        <dbReference type="Rhea" id="RHEA-COMP:9603"/>
        <dbReference type="ChEBI" id="CHEBI:15378"/>
        <dbReference type="ChEBI" id="CHEBI:58405"/>
        <dbReference type="ChEBI" id="CHEBI:60033"/>
        <dbReference type="ChEBI" id="CHEBI:78435"/>
        <dbReference type="EC" id="2.4.99.28"/>
    </reaction>
</comment>
<dbReference type="InterPro" id="IPR001182">
    <property type="entry name" value="FtsW/RodA"/>
</dbReference>
<dbReference type="EC" id="2.4.99.28" evidence="11"/>
<evidence type="ECO:0000256" key="4">
    <source>
        <dbReference type="ARBA" id="ARBA00022679"/>
    </source>
</evidence>
<evidence type="ECO:0000256" key="9">
    <source>
        <dbReference type="ARBA" id="ARBA00023136"/>
    </source>
</evidence>
<evidence type="ECO:0000256" key="8">
    <source>
        <dbReference type="ARBA" id="ARBA00022989"/>
    </source>
</evidence>
<comment type="pathway">
    <text evidence="11">Cell wall biogenesis; peptidoglycan biosynthesis.</text>
</comment>
<dbReference type="GO" id="GO:0051301">
    <property type="term" value="P:cell division"/>
    <property type="evidence" value="ECO:0007669"/>
    <property type="project" value="InterPro"/>
</dbReference>
<comment type="similarity">
    <text evidence="11">Belongs to the SEDS family. MrdB/RodA subfamily.</text>
</comment>
<feature type="transmembrane region" description="Helical" evidence="11">
    <location>
        <begin position="147"/>
        <end position="165"/>
    </location>
</feature>
<evidence type="ECO:0000256" key="1">
    <source>
        <dbReference type="ARBA" id="ARBA00004141"/>
    </source>
</evidence>
<feature type="transmembrane region" description="Helical" evidence="11">
    <location>
        <begin position="283"/>
        <end position="304"/>
    </location>
</feature>
<keyword evidence="13" id="KW-1185">Reference proteome</keyword>
<dbReference type="HAMAP" id="MF_02079">
    <property type="entry name" value="PGT_RodA"/>
    <property type="match status" value="1"/>
</dbReference>
<dbReference type="Pfam" id="PF01098">
    <property type="entry name" value="FTSW_RODA_SPOVE"/>
    <property type="match status" value="1"/>
</dbReference>
<dbReference type="Proteomes" id="UP000324194">
    <property type="component" value="Chromosome 1"/>
</dbReference>
<dbReference type="InterPro" id="IPR018365">
    <property type="entry name" value="Cell_cycle_FtsW-rel_CS"/>
</dbReference>
<dbReference type="GO" id="GO:0005886">
    <property type="term" value="C:plasma membrane"/>
    <property type="evidence" value="ECO:0007669"/>
    <property type="project" value="UniProtKB-SubCell"/>
</dbReference>
<comment type="function">
    <text evidence="11">Peptidoglycan polymerase that is essential for cell wall elongation.</text>
</comment>
<feature type="transmembrane region" description="Helical" evidence="11">
    <location>
        <begin position="32"/>
        <end position="50"/>
    </location>
</feature>
<sequence length="379" mass="42057">MLIDNLRIKLKKPGHDTSYRSFMQYIHIDGTLLAFLMLLCSAGLIVLYSASNQKVHSIEFQIMRLLFAFGVMVVFAQISPFALQRWAPWIYTLGLILLILVLITGHIGKGAQRWINLGFMRFQPAEIMKLAIPLTLAWYYHKIDLPITLRSVLIAIPIILVPAVLTAKQPDLGTAILLTIAGASVLFLAGLSWQIILSSLVSLAAFVPFAWYLLHDYQRQRVLTFLNPERDPLGAGYHIIQSKIAIGSGGIFGKGWLNGTQSNLHFLPEHTTDFIFAVCGEEFGFVGTLILIFLYMLVVFRGLYIAINAQDTFSRLLAGSITLTFFISFFINMGMVTGILPVVGIPLPLVSYGGSSMVTVMASFGILMSIQTHRKLVTT</sequence>
<keyword evidence="11" id="KW-0997">Cell inner membrane</keyword>
<dbReference type="UniPathway" id="UPA00219"/>
<dbReference type="InterPro" id="IPR011923">
    <property type="entry name" value="RodA/MrdB"/>
</dbReference>
<dbReference type="NCBIfam" id="TIGR02210">
    <property type="entry name" value="rodA_shape"/>
    <property type="match status" value="1"/>
</dbReference>
<name>A0A5E4PIF5_9COXI</name>
<evidence type="ECO:0000313" key="12">
    <source>
        <dbReference type="EMBL" id="VVC76217.1"/>
    </source>
</evidence>
<protein>
    <recommendedName>
        <fullName evidence="11">Peptidoglycan glycosyltransferase MrdB</fullName>
        <shortName evidence="11">PGT</shortName>
        <ecNumber evidence="11">2.4.99.28</ecNumber>
    </recommendedName>
    <alternativeName>
        <fullName evidence="11">Cell elongation protein RodA</fullName>
    </alternativeName>
    <alternativeName>
        <fullName evidence="11">Cell wall polymerase</fullName>
    </alternativeName>
    <alternativeName>
        <fullName evidence="11">Peptidoglycan polymerase</fullName>
        <shortName evidence="11">PG polymerase</shortName>
    </alternativeName>
</protein>
<keyword evidence="6 11" id="KW-0133">Cell shape</keyword>